<reference evidence="3 4" key="1">
    <citation type="submission" date="2016-04" db="EMBL/GenBank/DDBJ databases">
        <title>Reclassification of Paraburkholderia panaciterrae (Farh et al. 2015) Dobritsa &amp; Samadpour 2016 as a later homotypic synonym of Paraburkholderia ginsengiterrae (Farh et al. 2015) Dobritsa &amp; Samadpour 2016.</title>
        <authorList>
            <person name="Dobritsa A.P."/>
            <person name="Kutumbaka K."/>
            <person name="Samadpour M."/>
        </authorList>
    </citation>
    <scope>NUCLEOTIDE SEQUENCE [LARGE SCALE GENOMIC DNA]</scope>
    <source>
        <strain evidence="2 4">DCY85</strain>
        <strain evidence="1 3">DCY85-1</strain>
    </source>
</reference>
<dbReference type="Proteomes" id="UP000078116">
    <property type="component" value="Unassembled WGS sequence"/>
</dbReference>
<evidence type="ECO:0000313" key="1">
    <source>
        <dbReference type="EMBL" id="OAJ58759.1"/>
    </source>
</evidence>
<dbReference type="AlphaFoldDB" id="A0A1A9NB54"/>
<accession>A0A1A9NB54</accession>
<sequence length="94" mass="11160">MVTLGAGAIYADCIQLRLRYAFKNVGVLPEQIHTEQNFQEKIGFMRIFKFRIFIEMQYKRNITFTLALLCWTTEIQKISESDWPTRSPRIPRQC</sequence>
<protein>
    <submittedName>
        <fullName evidence="2">Uncharacterized protein</fullName>
    </submittedName>
</protein>
<dbReference type="EMBL" id="LXKA01000121">
    <property type="protein sequence ID" value="OAJ63599.1"/>
    <property type="molecule type" value="Genomic_DNA"/>
</dbReference>
<name>A0A1A9NB54_9BURK</name>
<dbReference type="Proteomes" id="UP000077961">
    <property type="component" value="Unassembled WGS sequence"/>
</dbReference>
<keyword evidence="3" id="KW-1185">Reference proteome</keyword>
<evidence type="ECO:0000313" key="4">
    <source>
        <dbReference type="Proteomes" id="UP000078116"/>
    </source>
</evidence>
<proteinExistence type="predicted"/>
<evidence type="ECO:0000313" key="3">
    <source>
        <dbReference type="Proteomes" id="UP000077961"/>
    </source>
</evidence>
<organism evidence="2 4">
    <name type="scientific">Paraburkholderia ginsengiterrae</name>
    <dbReference type="NCBI Taxonomy" id="1462993"/>
    <lineage>
        <taxon>Bacteria</taxon>
        <taxon>Pseudomonadati</taxon>
        <taxon>Pseudomonadota</taxon>
        <taxon>Betaproteobacteria</taxon>
        <taxon>Burkholderiales</taxon>
        <taxon>Burkholderiaceae</taxon>
        <taxon>Paraburkholderia</taxon>
    </lineage>
</organism>
<dbReference type="EMBL" id="LXJZ01000173">
    <property type="protein sequence ID" value="OAJ58759.1"/>
    <property type="molecule type" value="Genomic_DNA"/>
</dbReference>
<comment type="caution">
    <text evidence="2">The sequence shown here is derived from an EMBL/GenBank/DDBJ whole genome shotgun (WGS) entry which is preliminary data.</text>
</comment>
<evidence type="ECO:0000313" key="2">
    <source>
        <dbReference type="EMBL" id="OAJ63599.1"/>
    </source>
</evidence>
<gene>
    <name evidence="1" type="ORF">A6V36_29825</name>
    <name evidence="2" type="ORF">A6V37_19890</name>
</gene>